<proteinExistence type="predicted"/>
<dbReference type="EMBL" id="PQXO01000156">
    <property type="protein sequence ID" value="TGO88546.1"/>
    <property type="molecule type" value="Genomic_DNA"/>
</dbReference>
<sequence>MYDEKCGTTLLRRRRTIDIEDEATVTAALFATRIIRSQHSILIVPSTETMYLLRAWNKPQVTSQGYSDPSLAEDEFSLLVSAIFTMYIYYLPPKAP</sequence>
<dbReference type="AlphaFoldDB" id="A0A4Z1KVS2"/>
<reference evidence="1 2" key="1">
    <citation type="submission" date="2017-12" db="EMBL/GenBank/DDBJ databases">
        <title>Comparative genomics of Botrytis spp.</title>
        <authorList>
            <person name="Valero-Jimenez C.A."/>
            <person name="Tapia P."/>
            <person name="Veloso J."/>
            <person name="Silva-Moreno E."/>
            <person name="Staats M."/>
            <person name="Valdes J.H."/>
            <person name="Van Kan J.A.L."/>
        </authorList>
    </citation>
    <scope>NUCLEOTIDE SEQUENCE [LARGE SCALE GENOMIC DNA]</scope>
    <source>
        <strain evidence="1 2">MUCL3349</strain>
    </source>
</reference>
<evidence type="ECO:0000313" key="2">
    <source>
        <dbReference type="Proteomes" id="UP000297280"/>
    </source>
</evidence>
<protein>
    <submittedName>
        <fullName evidence="1">Uncharacterized protein</fullName>
    </submittedName>
</protein>
<accession>A0A4Z1KVS2</accession>
<keyword evidence="2" id="KW-1185">Reference proteome</keyword>
<evidence type="ECO:0000313" key="1">
    <source>
        <dbReference type="EMBL" id="TGO88546.1"/>
    </source>
</evidence>
<organism evidence="1 2">
    <name type="scientific">Botrytis porri</name>
    <dbReference type="NCBI Taxonomy" id="87229"/>
    <lineage>
        <taxon>Eukaryota</taxon>
        <taxon>Fungi</taxon>
        <taxon>Dikarya</taxon>
        <taxon>Ascomycota</taxon>
        <taxon>Pezizomycotina</taxon>
        <taxon>Leotiomycetes</taxon>
        <taxon>Helotiales</taxon>
        <taxon>Sclerotiniaceae</taxon>
        <taxon>Botrytis</taxon>
    </lineage>
</organism>
<comment type="caution">
    <text evidence="1">The sequence shown here is derived from an EMBL/GenBank/DDBJ whole genome shotgun (WGS) entry which is preliminary data.</text>
</comment>
<name>A0A4Z1KVS2_9HELO</name>
<gene>
    <name evidence="1" type="ORF">BPOR_0156g00130</name>
</gene>
<dbReference type="Proteomes" id="UP000297280">
    <property type="component" value="Unassembled WGS sequence"/>
</dbReference>